<dbReference type="InterPro" id="IPR016039">
    <property type="entry name" value="Thiolase-like"/>
</dbReference>
<dbReference type="Gene3D" id="3.30.559.10">
    <property type="entry name" value="Chloramphenicol acetyltransferase-like domain"/>
    <property type="match status" value="1"/>
</dbReference>
<feature type="compositionally biased region" description="Basic and acidic residues" evidence="7">
    <location>
        <begin position="1742"/>
        <end position="1762"/>
    </location>
</feature>
<dbReference type="SUPFAM" id="SSF53901">
    <property type="entry name" value="Thiolase-like"/>
    <property type="match status" value="1"/>
</dbReference>
<dbReference type="InterPro" id="IPR001242">
    <property type="entry name" value="Condensation_dom"/>
</dbReference>
<organism evidence="10 11">
    <name type="scientific">Vibrio penaeicida</name>
    <dbReference type="NCBI Taxonomy" id="104609"/>
    <lineage>
        <taxon>Bacteria</taxon>
        <taxon>Pseudomonadati</taxon>
        <taxon>Pseudomonadota</taxon>
        <taxon>Gammaproteobacteria</taxon>
        <taxon>Vibrionales</taxon>
        <taxon>Vibrionaceae</taxon>
        <taxon>Vibrio</taxon>
    </lineage>
</organism>
<dbReference type="InterPro" id="IPR020806">
    <property type="entry name" value="PKS_PP-bd"/>
</dbReference>
<dbReference type="InterPro" id="IPR009081">
    <property type="entry name" value="PP-bd_ACP"/>
</dbReference>
<dbReference type="RefSeq" id="WP_126609848.1">
    <property type="nucleotide sequence ID" value="NZ_AP025144.1"/>
</dbReference>
<sequence>MIEQFMQVVAEQGNQIAVEDGNLSLSYSELDSISNALASSLANIGIHEGGHVGLCLPRSAELIATMVAVIKLGACYVPIEPSMPVSRRQALFEQCDIRTVLSYSEQIELWRHEEAENSVAELFDFKAEFNHALSQAKSGEIFEFKAFIASPDTLACLFFTSGSTGLPKGVSVLNSGIKSVVHQPNYVPLTSGKRVGNFANPSFDALTFEVWGALLNGATAVVFTQEEINDPQALARKIEQSALDVAFMTTGLFNLMVLEFPQSLVHIKHLLVGGEAFVASNAAPFFDAATSDGFEGSDYPALYNVYGPTECTTFSACHRLQPENVKQYIRDARVPIGKGINRTQVYVVVEQNRLALSGEVGEIAIAGPALAQGYYGDETRSAERFVYLPWLKEHVYLSGDLGMLNEQGDIEFLGRADQQVKVRGHRIELSEIEQCIQSHPDVLHASCVSVKGQETDIYAYLSLHSQVSKEALRQHIRQYLPSYMVPHRFFTISQAPLNKNGKLDKRRLRDMEHVELVSEQSTAQFSDQIDVLAPTVGKLFVSVVREMLKLESSPNQNSRFLESSFLENSLVENGGDSLKAMRIIARLRKQLSGSLELSVGDFMASTSLIQLATDIEQQYAALSEFESESEKSPESGLESSSETQSNVYSASPEQSRLALLQYLNTDSTAYNAPFVFTLTGNVDVEALQKAWISVVKQHGALRSQFSTSSTGVKVEECDFQDEVGSLRYQLLPEHSVNEAINARVTQRFNIEAAPLFTSDLIEVDGSQEQATYHLVLCFHHLIVDGWSINVLLNDLSCAYEACTSNQALKVDRKVSKYRHFSQQRQATIAASSYQKHIEFWRSQPLNTVPSLFSSLSLVSKQVEPDGVVKKTLRPKEWNALKSNAQNRGMSLFSALLGVWGLTLNRYFHQDRVAIASPVANREGGNFENLVGMCANTCLFNIEMPIGLEVSKFLNKTHHNVTQIQKHQQVDFAEVASLVQQRSVSGISDDVIESMLVLENTDPSILAIKGAEINAQTLFSGEAKFPITLFVTDCGDNAELVLEYQGKKISNEAANAIVSSFMTLSTHLFQSLDRAIQQVPHLSPSQLARVAEFSKPQLQEHRSRSPSLPWHRVEDWFAYQASVSPHNIAVEMEGQQLSYQALEAQSEKLAVALRTQYQRAPSETIVGLSFYRGIELVVAIMAILKSGAAYLPLDPDYPKQRLNTMCELANLDLLLTKEGNLNSFVRNSTSNKGEADSVSSPIYCLSSSFELKPFTQKESHKESQQSSEHIDVTAPPEVIEKQGSDRAYVIYTSGSTGVPKGVEIPHDALLNYLDHCVNHYFEDAQLSAGVVSSSVNFDATVTTLIAPLMAGKTVKLIPQDGNDVHSLASTIKNATEPMVFKLTPTHLKALNHYLGKEQLELAHRFVVGGEAFDTATAKQCQQWLPSAKLINEYGPTEATVGCSTYVYPPQMNQYHDAALPIGHPICGVNLHVLNRHAQLCAQNVIGEIHISGSGVALGYLNQAEKTRERFVHLDINGAIQRCYKTGDFGYWNTNGELIFCGREDDQIKLNGYRIELGDIEAALALVLPNVRSAVALKQSENAMLVAYVELSESQLANKQQVVMDVLAKQLPNHMIPSHLCSVDTLPETPNGKLDRDALPIPDLATKINNGEAEKAHSESPLVNHLISMFSQQNGTQIHPDTPFFESGFNSLNLMKMHSQLLQDEWLCSQFSPINLVDLFAYPSIRKLAEFLRQEEASCGEFESNERNERKGSTQTKESSKAVNREIEKSHDIAVIGMAVNLPAASDLSEFWEVIKNGKECIERIPLDKNSEKFDEENWVSVRSSMLGVTDFDPAYFGISEHDAKLMDPQQRHALMTAVHALENAGIENKDLETKVDSNGSDMEPHSSLSEDIRKIGVFMSASDNTYGPAIAKHGGEKIDPYHLSLLNEKDFIATRIAYHLNLSGPAITAQTACSSSLVAIHQACQQIQLGDCDIALAGGVNADLETLDGYPFRKGMILSEDGHCKPFSNQASGTVPANGIGAVVLKRLDLAKQDGDRIYCVVKGSAVNNDGGNKVSFYAPSVHGQRDVIVQAQRNALIFSEQVQYVEAHGTGTPLGDPIEVEALSAAFDANRKSPDTNGLCQLGSLKSQMGHLGSAAGVAGFIRTALCLYRQHYPPTLWSGSLNEAIDFKAAGFALSTQARAWEGRNRFAGVSSFGMGGTNAHVILGAFDDVINGALKWDKPPTTFNTKSYLSPYYAKPIKTSELQHTTERIRVPFEQWFLEESWQRLLRVKMVKGVNNQTLFIGKKSEFRDEVIAHYQQQGNQATYVSNSADLQAWLNIESNEVAQRNVVVFSQSDHSESGSIQPLWQRVELVQALQSCSSTTDIQVIFLNSDSAEVLGNEPVNPDSALMNGLVKTMTIENPSMNGYCLDVSESESSSDLAASLTHLFSSSSASSSQPNEPFFALRHGYLWQRLFVESPIESTKFAWPKEQDLRKQSSESNVYIVTGSKGGIGRHLTQHLLAQDSQNVVIGLSRSAKQESIQQGVREQHIQCDISNGAQWQSLVEQIHQTFGCIKGIVHAAGLAGAAMIHTLNADTLQQNVGAKVLGAIQLAHSIDTLKPEFVLYCSSMSSIYPVAGQTDYNAANAFLNQMSSCRGGSTTRMISVNFPTWLQTGMAKDINKTDFAITPQEGLMVFDRVIHSLFEGCLYVSPLNQGDARDFFHSLNHRDVRTRNDKNSAEQSGYSKNSFVEDANNNLDIRLKLTALFSEVLGMEESDIDPDVCFYDLGGDSLTVLDLLDALNELFPDAFTLVQLNQNVSIDSLTLHLEAGFYSEKYEQIEKNGELKKSRHVDVLIHPVGGDVSGYRKWRECYPKSRELIAIRDPLLEGGASLNTIHMCAQEYCAQISPHRVKRVIGWSFGAVVAQEMVKQLGDDVELVLIDPPALNQSAQHLPQLANSVFVKEVLQQYPELKGRLNEHSSVNDIVDAMHTNGSEARQYLERVVSACQKNANALRQYKPSKVHVKQAWLFVASEHSPTEKIDVTESWLSILPDINIYEVNGDHYSILNEAGSRDMLSKIGETAPH</sequence>
<dbReference type="Gene3D" id="3.40.50.12780">
    <property type="entry name" value="N-terminal domain of ligase-like"/>
    <property type="match status" value="1"/>
</dbReference>
<evidence type="ECO:0000256" key="7">
    <source>
        <dbReference type="SAM" id="MobiDB-lite"/>
    </source>
</evidence>
<accession>A0AAV5NWL0</accession>
<dbReference type="Proteomes" id="UP001156690">
    <property type="component" value="Unassembled WGS sequence"/>
</dbReference>
<evidence type="ECO:0000259" key="8">
    <source>
        <dbReference type="PROSITE" id="PS50075"/>
    </source>
</evidence>
<dbReference type="Pfam" id="PF13193">
    <property type="entry name" value="AMP-binding_C"/>
    <property type="match status" value="1"/>
</dbReference>
<dbReference type="GO" id="GO:0006633">
    <property type="term" value="P:fatty acid biosynthetic process"/>
    <property type="evidence" value="ECO:0007669"/>
    <property type="project" value="InterPro"/>
</dbReference>
<evidence type="ECO:0000313" key="11">
    <source>
        <dbReference type="Proteomes" id="UP001156690"/>
    </source>
</evidence>
<dbReference type="InterPro" id="IPR025110">
    <property type="entry name" value="AMP-bd_C"/>
</dbReference>
<dbReference type="InterPro" id="IPR020845">
    <property type="entry name" value="AMP-binding_CS"/>
</dbReference>
<dbReference type="GO" id="GO:0031177">
    <property type="term" value="F:phosphopantetheine binding"/>
    <property type="evidence" value="ECO:0007669"/>
    <property type="project" value="InterPro"/>
</dbReference>
<dbReference type="Pfam" id="PF00501">
    <property type="entry name" value="AMP-binding"/>
    <property type="match status" value="2"/>
</dbReference>
<feature type="domain" description="Carrier" evidence="8">
    <location>
        <begin position="2733"/>
        <end position="2810"/>
    </location>
</feature>
<dbReference type="Pfam" id="PF00109">
    <property type="entry name" value="ketoacyl-synt"/>
    <property type="match status" value="1"/>
</dbReference>
<dbReference type="SMART" id="SM01294">
    <property type="entry name" value="PKS_PP_betabranch"/>
    <property type="match status" value="1"/>
</dbReference>
<dbReference type="CDD" id="cd00833">
    <property type="entry name" value="PKS"/>
    <property type="match status" value="1"/>
</dbReference>
<dbReference type="Gene3D" id="3.40.50.720">
    <property type="entry name" value="NAD(P)-binding Rossmann-like Domain"/>
    <property type="match status" value="1"/>
</dbReference>
<gene>
    <name evidence="10" type="ORF">GCM10007932_41700</name>
</gene>
<dbReference type="PROSITE" id="PS00606">
    <property type="entry name" value="KS3_1"/>
    <property type="match status" value="1"/>
</dbReference>
<comment type="similarity">
    <text evidence="3">Belongs to the short-chain dehydrogenases/reductases (SDR) family.</text>
</comment>
<dbReference type="GO" id="GO:0004315">
    <property type="term" value="F:3-oxoacyl-[acyl-carrier-protein] synthase activity"/>
    <property type="evidence" value="ECO:0007669"/>
    <property type="project" value="InterPro"/>
</dbReference>
<dbReference type="SUPFAM" id="SSF52777">
    <property type="entry name" value="CoA-dependent acyltransferases"/>
    <property type="match status" value="2"/>
</dbReference>
<dbReference type="InterPro" id="IPR036291">
    <property type="entry name" value="NAD(P)-bd_dom_sf"/>
</dbReference>
<dbReference type="InterPro" id="IPR001031">
    <property type="entry name" value="Thioesterase"/>
</dbReference>
<feature type="region of interest" description="Disordered" evidence="7">
    <location>
        <begin position="623"/>
        <end position="648"/>
    </location>
</feature>
<dbReference type="SUPFAM" id="SSF51735">
    <property type="entry name" value="NAD(P)-binding Rossmann-fold domains"/>
    <property type="match status" value="2"/>
</dbReference>
<dbReference type="GO" id="GO:0005737">
    <property type="term" value="C:cytoplasm"/>
    <property type="evidence" value="ECO:0007669"/>
    <property type="project" value="TreeGrafter"/>
</dbReference>
<dbReference type="GO" id="GO:0043041">
    <property type="term" value="P:amino acid activation for nonribosomal peptide biosynthetic process"/>
    <property type="evidence" value="ECO:0007669"/>
    <property type="project" value="TreeGrafter"/>
</dbReference>
<dbReference type="InterPro" id="IPR020841">
    <property type="entry name" value="PKS_Beta-ketoAc_synthase_dom"/>
</dbReference>
<dbReference type="NCBIfam" id="TIGR01733">
    <property type="entry name" value="AA-adenyl-dom"/>
    <property type="match status" value="2"/>
</dbReference>
<dbReference type="NCBIfam" id="NF003417">
    <property type="entry name" value="PRK04813.1"/>
    <property type="match status" value="2"/>
</dbReference>
<keyword evidence="5" id="KW-0597">Phosphoprotein</keyword>
<evidence type="ECO:0000256" key="4">
    <source>
        <dbReference type="ARBA" id="ARBA00022450"/>
    </source>
</evidence>
<dbReference type="InterPro" id="IPR010071">
    <property type="entry name" value="AA_adenyl_dom"/>
</dbReference>
<dbReference type="InterPro" id="IPR042099">
    <property type="entry name" value="ANL_N_sf"/>
</dbReference>
<dbReference type="InterPro" id="IPR006162">
    <property type="entry name" value="Ppantetheine_attach_site"/>
</dbReference>
<dbReference type="Pfam" id="PF00668">
    <property type="entry name" value="Condensation"/>
    <property type="match status" value="1"/>
</dbReference>
<protein>
    <recommendedName>
        <fullName evidence="12">Amino acid adenylation domain-containing protein</fullName>
    </recommendedName>
</protein>
<dbReference type="InterPro" id="IPR014031">
    <property type="entry name" value="Ketoacyl_synth_C"/>
</dbReference>
<comment type="caution">
    <text evidence="10">The sequence shown here is derived from an EMBL/GenBank/DDBJ whole genome shotgun (WGS) entry which is preliminary data.</text>
</comment>
<dbReference type="Pfam" id="PF00550">
    <property type="entry name" value="PP-binding"/>
    <property type="match status" value="3"/>
</dbReference>
<dbReference type="PANTHER" id="PTHR45527">
    <property type="entry name" value="NONRIBOSOMAL PEPTIDE SYNTHETASE"/>
    <property type="match status" value="1"/>
</dbReference>
<dbReference type="SMART" id="SM00822">
    <property type="entry name" value="PKS_KR"/>
    <property type="match status" value="1"/>
</dbReference>
<comment type="cofactor">
    <cofactor evidence="1">
        <name>pantetheine 4'-phosphate</name>
        <dbReference type="ChEBI" id="CHEBI:47942"/>
    </cofactor>
</comment>
<dbReference type="Gene3D" id="3.40.50.980">
    <property type="match status" value="2"/>
</dbReference>
<dbReference type="Gene3D" id="3.30.559.30">
    <property type="entry name" value="Nonribosomal peptide synthetase, condensation domain"/>
    <property type="match status" value="1"/>
</dbReference>
<dbReference type="SMART" id="SM00823">
    <property type="entry name" value="PKS_PP"/>
    <property type="match status" value="3"/>
</dbReference>
<name>A0AAV5NWL0_9VIBR</name>
<comment type="pathway">
    <text evidence="2">Lipid metabolism; fatty acid biosynthesis.</text>
</comment>
<dbReference type="Pfam" id="PF00975">
    <property type="entry name" value="Thioesterase"/>
    <property type="match status" value="1"/>
</dbReference>
<dbReference type="InterPro" id="IPR014030">
    <property type="entry name" value="Ketoacyl_synth_N"/>
</dbReference>
<keyword evidence="6" id="KW-0808">Transferase</keyword>
<dbReference type="PROSITE" id="PS50075">
    <property type="entry name" value="CARRIER"/>
    <property type="match status" value="3"/>
</dbReference>
<dbReference type="Gene3D" id="2.30.38.10">
    <property type="entry name" value="Luciferase, Domain 3"/>
    <property type="match status" value="1"/>
</dbReference>
<dbReference type="Pfam" id="PF08659">
    <property type="entry name" value="KR"/>
    <property type="match status" value="1"/>
</dbReference>
<evidence type="ECO:0000259" key="9">
    <source>
        <dbReference type="PROSITE" id="PS52004"/>
    </source>
</evidence>
<dbReference type="SUPFAM" id="SSF56801">
    <property type="entry name" value="Acetyl-CoA synthetase-like"/>
    <property type="match status" value="2"/>
</dbReference>
<reference evidence="11" key="1">
    <citation type="journal article" date="2019" name="Int. J. Syst. Evol. Microbiol.">
        <title>The Global Catalogue of Microorganisms (GCM) 10K type strain sequencing project: providing services to taxonomists for standard genome sequencing and annotation.</title>
        <authorList>
            <consortium name="The Broad Institute Genomics Platform"/>
            <consortium name="The Broad Institute Genome Sequencing Center for Infectious Disease"/>
            <person name="Wu L."/>
            <person name="Ma J."/>
        </authorList>
    </citation>
    <scope>NUCLEOTIDE SEQUENCE [LARGE SCALE GENOMIC DNA]</scope>
    <source>
        <strain evidence="11">NBRC 15640</strain>
    </source>
</reference>
<dbReference type="Gene3D" id="3.40.47.10">
    <property type="match status" value="1"/>
</dbReference>
<dbReference type="PROSITE" id="PS00455">
    <property type="entry name" value="AMP_BINDING"/>
    <property type="match status" value="2"/>
</dbReference>
<dbReference type="Pfam" id="PF02801">
    <property type="entry name" value="Ketoacyl-synt_C"/>
    <property type="match status" value="1"/>
</dbReference>
<dbReference type="InterPro" id="IPR036736">
    <property type="entry name" value="ACP-like_sf"/>
</dbReference>
<dbReference type="GO" id="GO:0044550">
    <property type="term" value="P:secondary metabolite biosynthetic process"/>
    <property type="evidence" value="ECO:0007669"/>
    <property type="project" value="TreeGrafter"/>
</dbReference>
<feature type="domain" description="Carrier" evidence="8">
    <location>
        <begin position="1655"/>
        <end position="1734"/>
    </location>
</feature>
<feature type="region of interest" description="Disordered" evidence="7">
    <location>
        <begin position="1737"/>
        <end position="1762"/>
    </location>
</feature>
<dbReference type="InterPro" id="IPR018201">
    <property type="entry name" value="Ketoacyl_synth_AS"/>
</dbReference>
<evidence type="ECO:0008006" key="12">
    <source>
        <dbReference type="Google" id="ProtNLM"/>
    </source>
</evidence>
<dbReference type="EMBL" id="BSNX01000063">
    <property type="protein sequence ID" value="GLQ74808.1"/>
    <property type="molecule type" value="Genomic_DNA"/>
</dbReference>
<dbReference type="InterPro" id="IPR000873">
    <property type="entry name" value="AMP-dep_synth/lig_dom"/>
</dbReference>
<dbReference type="Gene3D" id="1.10.1200.10">
    <property type="entry name" value="ACP-like"/>
    <property type="match status" value="3"/>
</dbReference>
<feature type="domain" description="Ketosynthase family 3 (KS3)" evidence="9">
    <location>
        <begin position="1768"/>
        <end position="2207"/>
    </location>
</feature>
<dbReference type="InterPro" id="IPR045851">
    <property type="entry name" value="AMP-bd_C_sf"/>
</dbReference>
<evidence type="ECO:0000256" key="3">
    <source>
        <dbReference type="ARBA" id="ARBA00006484"/>
    </source>
</evidence>
<keyword evidence="4" id="KW-0596">Phosphopantetheine</keyword>
<evidence type="ECO:0000256" key="2">
    <source>
        <dbReference type="ARBA" id="ARBA00005194"/>
    </source>
</evidence>
<dbReference type="Gene3D" id="3.30.300.30">
    <property type="match status" value="2"/>
</dbReference>
<dbReference type="InterPro" id="IPR023213">
    <property type="entry name" value="CAT-like_dom_sf"/>
</dbReference>
<dbReference type="InterPro" id="IPR013968">
    <property type="entry name" value="PKS_KR"/>
</dbReference>
<dbReference type="InterPro" id="IPR057326">
    <property type="entry name" value="KR_dom"/>
</dbReference>
<keyword evidence="11" id="KW-1185">Reference proteome</keyword>
<evidence type="ECO:0000256" key="5">
    <source>
        <dbReference type="ARBA" id="ARBA00022553"/>
    </source>
</evidence>
<dbReference type="InterPro" id="IPR029058">
    <property type="entry name" value="AB_hydrolase_fold"/>
</dbReference>
<evidence type="ECO:0000313" key="10">
    <source>
        <dbReference type="EMBL" id="GLQ74808.1"/>
    </source>
</evidence>
<dbReference type="SUPFAM" id="SSF53474">
    <property type="entry name" value="alpha/beta-Hydrolases"/>
    <property type="match status" value="1"/>
</dbReference>
<proteinExistence type="inferred from homology"/>
<dbReference type="PROSITE" id="PS00012">
    <property type="entry name" value="PHOSPHOPANTETHEINE"/>
    <property type="match status" value="1"/>
</dbReference>
<dbReference type="SMART" id="SM00825">
    <property type="entry name" value="PKS_KS"/>
    <property type="match status" value="1"/>
</dbReference>
<feature type="domain" description="Carrier" evidence="8">
    <location>
        <begin position="534"/>
        <end position="619"/>
    </location>
</feature>
<evidence type="ECO:0000256" key="1">
    <source>
        <dbReference type="ARBA" id="ARBA00001957"/>
    </source>
</evidence>
<dbReference type="CDD" id="cd05930">
    <property type="entry name" value="A_NRPS"/>
    <property type="match status" value="1"/>
</dbReference>
<dbReference type="PANTHER" id="PTHR45527:SF1">
    <property type="entry name" value="FATTY ACID SYNTHASE"/>
    <property type="match status" value="1"/>
</dbReference>
<dbReference type="SUPFAM" id="SSF47336">
    <property type="entry name" value="ACP-like"/>
    <property type="match status" value="2"/>
</dbReference>
<dbReference type="PROSITE" id="PS52004">
    <property type="entry name" value="KS3_2"/>
    <property type="match status" value="1"/>
</dbReference>
<dbReference type="Gene3D" id="3.40.50.1820">
    <property type="entry name" value="alpha/beta hydrolase"/>
    <property type="match status" value="1"/>
</dbReference>
<evidence type="ECO:0000256" key="6">
    <source>
        <dbReference type="ARBA" id="ARBA00022679"/>
    </source>
</evidence>